<proteinExistence type="inferred from homology"/>
<evidence type="ECO:0000313" key="6">
    <source>
        <dbReference type="Proteomes" id="UP000694559"/>
    </source>
</evidence>
<sequence length="274" mass="31106">SAVSQELKGPERRIVLVGRTGSGISATGNTILGRGVFEFEWSGTQACQTEEAQLKGRKIVVVDTPGIFHTDSPVLLPGPHVILYVMDHLRSSQEETDVIQLIEEIFGLKAKDYTIILFTNKHGLKAQSLENLISSRDKKVKKYIAECGNRCLVFNNNVEGAEREAQVGELMTMIDDLVETNRNAPCYTEDMMKFKDQKVSLIQPLLLPRWQLCQTQASKAFLLSNMYHLKARNILLRYFARKYNKGNIYLMLHVFCELCSPNIGKMRKLLQRII</sequence>
<evidence type="ECO:0000313" key="5">
    <source>
        <dbReference type="Ensembl" id="ENSNNAP00000018314.1"/>
    </source>
</evidence>
<evidence type="ECO:0000256" key="2">
    <source>
        <dbReference type="ARBA" id="ARBA00022741"/>
    </source>
</evidence>
<dbReference type="GeneTree" id="ENSGT00940000159509"/>
<dbReference type="FunFam" id="3.40.50.300:FF:000366">
    <property type="entry name" value="GTPase, IMAP family member 2"/>
    <property type="match status" value="1"/>
</dbReference>
<comment type="similarity">
    <text evidence="1">Belongs to the TRAFAC class TrmE-Era-EngA-EngB-Septin-like GTPase superfamily. AIG1/Toc34/Toc159-like paraseptin GTPase family. IAN subfamily.</text>
</comment>
<protein>
    <recommendedName>
        <fullName evidence="4">AIG1-type G domain-containing protein</fullName>
    </recommendedName>
</protein>
<dbReference type="Proteomes" id="UP000694559">
    <property type="component" value="Unplaced"/>
</dbReference>
<keyword evidence="2" id="KW-0547">Nucleotide-binding</keyword>
<keyword evidence="3" id="KW-0342">GTP-binding</keyword>
<dbReference type="Gene3D" id="3.40.50.300">
    <property type="entry name" value="P-loop containing nucleotide triphosphate hydrolases"/>
    <property type="match status" value="1"/>
</dbReference>
<dbReference type="Ensembl" id="ENSNNAT00000019231.1">
    <property type="protein sequence ID" value="ENSNNAP00000018314.1"/>
    <property type="gene ID" value="ENSNNAG00000012236.1"/>
</dbReference>
<dbReference type="Pfam" id="PF04548">
    <property type="entry name" value="AIG1"/>
    <property type="match status" value="1"/>
</dbReference>
<evidence type="ECO:0000256" key="3">
    <source>
        <dbReference type="ARBA" id="ARBA00023134"/>
    </source>
</evidence>
<dbReference type="PANTHER" id="PTHR10903">
    <property type="entry name" value="GTPASE, IMAP FAMILY MEMBER-RELATED"/>
    <property type="match status" value="1"/>
</dbReference>
<feature type="domain" description="AIG1-type G" evidence="4">
    <location>
        <begin position="9"/>
        <end position="196"/>
    </location>
</feature>
<organism evidence="5 6">
    <name type="scientific">Naja naja</name>
    <name type="common">Indian cobra</name>
    <dbReference type="NCBI Taxonomy" id="35670"/>
    <lineage>
        <taxon>Eukaryota</taxon>
        <taxon>Metazoa</taxon>
        <taxon>Chordata</taxon>
        <taxon>Craniata</taxon>
        <taxon>Vertebrata</taxon>
        <taxon>Euteleostomi</taxon>
        <taxon>Lepidosauria</taxon>
        <taxon>Squamata</taxon>
        <taxon>Bifurcata</taxon>
        <taxon>Unidentata</taxon>
        <taxon>Episquamata</taxon>
        <taxon>Toxicofera</taxon>
        <taxon>Serpentes</taxon>
        <taxon>Colubroidea</taxon>
        <taxon>Elapidae</taxon>
        <taxon>Elapinae</taxon>
        <taxon>Naja</taxon>
    </lineage>
</organism>
<dbReference type="InterPro" id="IPR006703">
    <property type="entry name" value="G_AIG1"/>
</dbReference>
<dbReference type="PROSITE" id="PS51720">
    <property type="entry name" value="G_AIG1"/>
    <property type="match status" value="1"/>
</dbReference>
<dbReference type="GO" id="GO:0005525">
    <property type="term" value="F:GTP binding"/>
    <property type="evidence" value="ECO:0007669"/>
    <property type="project" value="UniProtKB-KW"/>
</dbReference>
<accession>A0A8C6XQR6</accession>
<evidence type="ECO:0000259" key="4">
    <source>
        <dbReference type="PROSITE" id="PS51720"/>
    </source>
</evidence>
<dbReference type="AlphaFoldDB" id="A0A8C6XQR6"/>
<reference evidence="5" key="1">
    <citation type="submission" date="2025-08" db="UniProtKB">
        <authorList>
            <consortium name="Ensembl"/>
        </authorList>
    </citation>
    <scope>IDENTIFICATION</scope>
</reference>
<reference evidence="5" key="2">
    <citation type="submission" date="2025-09" db="UniProtKB">
        <authorList>
            <consortium name="Ensembl"/>
        </authorList>
    </citation>
    <scope>IDENTIFICATION</scope>
</reference>
<dbReference type="OMA" id="LRIVIVM"/>
<dbReference type="PANTHER" id="PTHR10903:SF170">
    <property type="entry name" value="GTPASE IMAP FAMILY MEMBER 7"/>
    <property type="match status" value="1"/>
</dbReference>
<name>A0A8C6XQR6_NAJNA</name>
<dbReference type="InterPro" id="IPR045058">
    <property type="entry name" value="GIMA/IAN/Toc"/>
</dbReference>
<dbReference type="InterPro" id="IPR027417">
    <property type="entry name" value="P-loop_NTPase"/>
</dbReference>
<evidence type="ECO:0000256" key="1">
    <source>
        <dbReference type="ARBA" id="ARBA00008535"/>
    </source>
</evidence>
<dbReference type="OrthoDB" id="8954335at2759"/>
<keyword evidence="6" id="KW-1185">Reference proteome</keyword>
<dbReference type="SUPFAM" id="SSF52540">
    <property type="entry name" value="P-loop containing nucleoside triphosphate hydrolases"/>
    <property type="match status" value="1"/>
</dbReference>